<feature type="coiled-coil region" evidence="1">
    <location>
        <begin position="152"/>
        <end position="186"/>
    </location>
</feature>
<evidence type="ECO:0000313" key="4">
    <source>
        <dbReference type="Proteomes" id="UP001549921"/>
    </source>
</evidence>
<evidence type="ECO:0008006" key="5">
    <source>
        <dbReference type="Google" id="ProtNLM"/>
    </source>
</evidence>
<evidence type="ECO:0000256" key="2">
    <source>
        <dbReference type="SAM" id="MobiDB-lite"/>
    </source>
</evidence>
<proteinExistence type="predicted"/>
<organism evidence="3 4">
    <name type="scientific">Loxostege sticticalis</name>
    <name type="common">Beet webworm moth</name>
    <dbReference type="NCBI Taxonomy" id="481309"/>
    <lineage>
        <taxon>Eukaryota</taxon>
        <taxon>Metazoa</taxon>
        <taxon>Ecdysozoa</taxon>
        <taxon>Arthropoda</taxon>
        <taxon>Hexapoda</taxon>
        <taxon>Insecta</taxon>
        <taxon>Pterygota</taxon>
        <taxon>Neoptera</taxon>
        <taxon>Endopterygota</taxon>
        <taxon>Lepidoptera</taxon>
        <taxon>Glossata</taxon>
        <taxon>Ditrysia</taxon>
        <taxon>Pyraloidea</taxon>
        <taxon>Crambidae</taxon>
        <taxon>Pyraustinae</taxon>
        <taxon>Loxostege</taxon>
    </lineage>
</organism>
<dbReference type="EMBL" id="JBEDNZ010000011">
    <property type="protein sequence ID" value="KAL0832013.1"/>
    <property type="molecule type" value="Genomic_DNA"/>
</dbReference>
<name>A0ABD0T4M9_LOXSC</name>
<keyword evidence="1" id="KW-0175">Coiled coil</keyword>
<dbReference type="PANTHER" id="PTHR13066">
    <property type="entry name" value="BASIC LEUCINE ZIPPER NUCLEAR FACTOR 1 BLZF1 PROTEIN"/>
    <property type="match status" value="1"/>
</dbReference>
<feature type="coiled-coil region" evidence="1">
    <location>
        <begin position="248"/>
        <end position="275"/>
    </location>
</feature>
<dbReference type="PANTHER" id="PTHR13066:SF2">
    <property type="entry name" value="GOLGIN-45"/>
    <property type="match status" value="1"/>
</dbReference>
<comment type="caution">
    <text evidence="3">The sequence shown here is derived from an EMBL/GenBank/DDBJ whole genome shotgun (WGS) entry which is preliminary data.</text>
</comment>
<accession>A0ABD0T4M9</accession>
<feature type="compositionally biased region" description="Low complexity" evidence="2">
    <location>
        <begin position="33"/>
        <end position="46"/>
    </location>
</feature>
<dbReference type="InterPro" id="IPR027095">
    <property type="entry name" value="Golgin-45"/>
</dbReference>
<feature type="region of interest" description="Disordered" evidence="2">
    <location>
        <begin position="1"/>
        <end position="54"/>
    </location>
</feature>
<protein>
    <recommendedName>
        <fullName evidence="5">Golgin-45</fullName>
    </recommendedName>
</protein>
<reference evidence="3 4" key="1">
    <citation type="submission" date="2024-06" db="EMBL/GenBank/DDBJ databases">
        <title>A chromosome-level genome assembly of beet webworm, Loxostege sticticalis.</title>
        <authorList>
            <person name="Zhang Y."/>
        </authorList>
    </citation>
    <scope>NUCLEOTIDE SEQUENCE [LARGE SCALE GENOMIC DNA]</scope>
    <source>
        <strain evidence="3">AQ028</strain>
        <tissue evidence="3">Male pupae</tissue>
    </source>
</reference>
<evidence type="ECO:0000256" key="1">
    <source>
        <dbReference type="SAM" id="Coils"/>
    </source>
</evidence>
<dbReference type="Proteomes" id="UP001549921">
    <property type="component" value="Unassembled WGS sequence"/>
</dbReference>
<gene>
    <name evidence="3" type="ORF">ABMA28_001510</name>
</gene>
<evidence type="ECO:0000313" key="3">
    <source>
        <dbReference type="EMBL" id="KAL0832013.1"/>
    </source>
</evidence>
<dbReference type="AlphaFoldDB" id="A0ABD0T4M9"/>
<sequence>MEKLSPFHPKIMNKTRTAGDGMESDESTPESGSNTVTKPSTSSTTSKDATPLSGRLIQIFPKNLVRAEKKSHIHSKSPKFVPYEPYAAAVKPITPHSVSKGTKKSRNNMDINKLISQMSQMKTDLNEFKPRPKLNSSGDKSVTEITTTCPEKEEMQKKITELMKENELLNEQLKQQVQVNKELKTMLVASMGEDLETQVHTLNEDKKHLANALLNSAQHLSTHQEQTEWLAGQCEVWRSKFLASSLMVEELANCKKMLNEKCERLQQTIKQLLDERCRTRDMMLCTYTNLYSLHEKFLENVAISEYMGSNKLYNRPIGNLNFNATMPHTTNILDMASVNMKLSENISSSVEKQDISHLSNLPTITEGEKNAEHVMAMPLDVKKLNEAPLHALVHHAYSNSGTTVRPVASCVHCTGRVQLL</sequence>